<comment type="caution">
    <text evidence="12">The sequence shown here is derived from an EMBL/GenBank/DDBJ whole genome shotgun (WGS) entry which is preliminary data.</text>
</comment>
<evidence type="ECO:0000256" key="6">
    <source>
        <dbReference type="ARBA" id="ARBA00023295"/>
    </source>
</evidence>
<keyword evidence="4 7" id="KW-0378">Hydrolase</keyword>
<dbReference type="Gene3D" id="3.20.20.80">
    <property type="entry name" value="Glycosidases"/>
    <property type="match status" value="1"/>
</dbReference>
<gene>
    <name evidence="12" type="ORF">QBC35DRAFT_288263</name>
</gene>
<reference evidence="12" key="1">
    <citation type="journal article" date="2023" name="Mol. Phylogenet. Evol.">
        <title>Genome-scale phylogeny and comparative genomics of the fungal order Sordariales.</title>
        <authorList>
            <person name="Hensen N."/>
            <person name="Bonometti L."/>
            <person name="Westerberg I."/>
            <person name="Brannstrom I.O."/>
            <person name="Guillou S."/>
            <person name="Cros-Aarteil S."/>
            <person name="Calhoun S."/>
            <person name="Haridas S."/>
            <person name="Kuo A."/>
            <person name="Mondo S."/>
            <person name="Pangilinan J."/>
            <person name="Riley R."/>
            <person name="LaButti K."/>
            <person name="Andreopoulos B."/>
            <person name="Lipzen A."/>
            <person name="Chen C."/>
            <person name="Yan M."/>
            <person name="Daum C."/>
            <person name="Ng V."/>
            <person name="Clum A."/>
            <person name="Steindorff A."/>
            <person name="Ohm R.A."/>
            <person name="Martin F."/>
            <person name="Silar P."/>
            <person name="Natvig D.O."/>
            <person name="Lalanne C."/>
            <person name="Gautier V."/>
            <person name="Ament-Velasquez S.L."/>
            <person name="Kruys A."/>
            <person name="Hutchinson M.I."/>
            <person name="Powell A.J."/>
            <person name="Barry K."/>
            <person name="Miller A.N."/>
            <person name="Grigoriev I.V."/>
            <person name="Debuchy R."/>
            <person name="Gladieux P."/>
            <person name="Hiltunen Thoren M."/>
            <person name="Johannesson H."/>
        </authorList>
    </citation>
    <scope>NUCLEOTIDE SEQUENCE</scope>
    <source>
        <strain evidence="12">PSN309</strain>
    </source>
</reference>
<evidence type="ECO:0000256" key="3">
    <source>
        <dbReference type="ARBA" id="ARBA00022729"/>
    </source>
</evidence>
<protein>
    <recommendedName>
        <fullName evidence="7">Beta-hexosaminidase</fullName>
        <ecNumber evidence="7">3.2.1.52</ecNumber>
    </recommendedName>
</protein>
<proteinExistence type="inferred from homology"/>
<comment type="similarity">
    <text evidence="2 7">Belongs to the glycosyl hydrolase 20 family.</text>
</comment>
<dbReference type="CDD" id="cd06562">
    <property type="entry name" value="GH20_HexA_HexB-like"/>
    <property type="match status" value="1"/>
</dbReference>
<evidence type="ECO:0000313" key="13">
    <source>
        <dbReference type="Proteomes" id="UP001302126"/>
    </source>
</evidence>
<dbReference type="InterPro" id="IPR029018">
    <property type="entry name" value="Hex-like_dom2"/>
</dbReference>
<dbReference type="Pfam" id="PF14845">
    <property type="entry name" value="Glycohydro_20b2"/>
    <property type="match status" value="1"/>
</dbReference>
<dbReference type="SUPFAM" id="SSF55545">
    <property type="entry name" value="beta-N-acetylhexosaminidase-like domain"/>
    <property type="match status" value="1"/>
</dbReference>
<evidence type="ECO:0000259" key="10">
    <source>
        <dbReference type="Pfam" id="PF00728"/>
    </source>
</evidence>
<organism evidence="12 13">
    <name type="scientific">Podospora australis</name>
    <dbReference type="NCBI Taxonomy" id="1536484"/>
    <lineage>
        <taxon>Eukaryota</taxon>
        <taxon>Fungi</taxon>
        <taxon>Dikarya</taxon>
        <taxon>Ascomycota</taxon>
        <taxon>Pezizomycotina</taxon>
        <taxon>Sordariomycetes</taxon>
        <taxon>Sordariomycetidae</taxon>
        <taxon>Sordariales</taxon>
        <taxon>Podosporaceae</taxon>
        <taxon>Podospora</taxon>
    </lineage>
</organism>
<dbReference type="PANTHER" id="PTHR22600:SF58">
    <property type="entry name" value="BETA-HEXOSAMINIDASE"/>
    <property type="match status" value="1"/>
</dbReference>
<dbReference type="EC" id="3.2.1.52" evidence="7"/>
<dbReference type="GO" id="GO:0016231">
    <property type="term" value="F:beta-N-acetylglucosaminidase activity"/>
    <property type="evidence" value="ECO:0007669"/>
    <property type="project" value="TreeGrafter"/>
</dbReference>
<evidence type="ECO:0000313" key="12">
    <source>
        <dbReference type="EMBL" id="KAK4185987.1"/>
    </source>
</evidence>
<keyword evidence="3 9" id="KW-0732">Signal</keyword>
<reference evidence="12" key="2">
    <citation type="submission" date="2023-05" db="EMBL/GenBank/DDBJ databases">
        <authorList>
            <consortium name="Lawrence Berkeley National Laboratory"/>
            <person name="Steindorff A."/>
            <person name="Hensen N."/>
            <person name="Bonometti L."/>
            <person name="Westerberg I."/>
            <person name="Brannstrom I.O."/>
            <person name="Guillou S."/>
            <person name="Cros-Aarteil S."/>
            <person name="Calhoun S."/>
            <person name="Haridas S."/>
            <person name="Kuo A."/>
            <person name="Mondo S."/>
            <person name="Pangilinan J."/>
            <person name="Riley R."/>
            <person name="Labutti K."/>
            <person name="Andreopoulos B."/>
            <person name="Lipzen A."/>
            <person name="Chen C."/>
            <person name="Yanf M."/>
            <person name="Daum C."/>
            <person name="Ng V."/>
            <person name="Clum A."/>
            <person name="Ohm R."/>
            <person name="Martin F."/>
            <person name="Silar P."/>
            <person name="Natvig D."/>
            <person name="Lalanne C."/>
            <person name="Gautier V."/>
            <person name="Ament-Velasquez S.L."/>
            <person name="Kruys A."/>
            <person name="Hutchinson M.I."/>
            <person name="Powell A.J."/>
            <person name="Barry K."/>
            <person name="Miller A.N."/>
            <person name="Grigoriev I.V."/>
            <person name="Debuchy R."/>
            <person name="Gladieux P."/>
            <person name="Thoren M.H."/>
            <person name="Johannesson H."/>
        </authorList>
    </citation>
    <scope>NUCLEOTIDE SEQUENCE</scope>
    <source>
        <strain evidence="12">PSN309</strain>
    </source>
</reference>
<dbReference type="GO" id="GO:0030203">
    <property type="term" value="P:glycosaminoglycan metabolic process"/>
    <property type="evidence" value="ECO:0007669"/>
    <property type="project" value="TreeGrafter"/>
</dbReference>
<feature type="active site" description="Proton donor" evidence="8">
    <location>
        <position position="354"/>
    </location>
</feature>
<dbReference type="AlphaFoldDB" id="A0AAN6WT67"/>
<dbReference type="GO" id="GO:0005975">
    <property type="term" value="P:carbohydrate metabolic process"/>
    <property type="evidence" value="ECO:0007669"/>
    <property type="project" value="InterPro"/>
</dbReference>
<dbReference type="EMBL" id="MU864435">
    <property type="protein sequence ID" value="KAK4185987.1"/>
    <property type="molecule type" value="Genomic_DNA"/>
</dbReference>
<feature type="signal peptide" evidence="9">
    <location>
        <begin position="1"/>
        <end position="24"/>
    </location>
</feature>
<keyword evidence="6 7" id="KW-0326">Glycosidase</keyword>
<feature type="domain" description="Glycoside hydrolase family 20 catalytic" evidence="10">
    <location>
        <begin position="193"/>
        <end position="532"/>
    </location>
</feature>
<dbReference type="SUPFAM" id="SSF51445">
    <property type="entry name" value="(Trans)glycosidases"/>
    <property type="match status" value="1"/>
</dbReference>
<evidence type="ECO:0000256" key="9">
    <source>
        <dbReference type="SAM" id="SignalP"/>
    </source>
</evidence>
<evidence type="ECO:0000256" key="1">
    <source>
        <dbReference type="ARBA" id="ARBA00001231"/>
    </source>
</evidence>
<dbReference type="GO" id="GO:0016020">
    <property type="term" value="C:membrane"/>
    <property type="evidence" value="ECO:0007669"/>
    <property type="project" value="TreeGrafter"/>
</dbReference>
<comment type="catalytic activity">
    <reaction evidence="1 7">
        <text>Hydrolysis of terminal non-reducing N-acetyl-D-hexosamine residues in N-acetyl-beta-D-hexosaminides.</text>
        <dbReference type="EC" id="3.2.1.52"/>
    </reaction>
</comment>
<keyword evidence="13" id="KW-1185">Reference proteome</keyword>
<evidence type="ECO:0000256" key="4">
    <source>
        <dbReference type="ARBA" id="ARBA00022801"/>
    </source>
</evidence>
<dbReference type="InterPro" id="IPR025705">
    <property type="entry name" value="Beta_hexosaminidase_sua/sub"/>
</dbReference>
<accession>A0AAN6WT67</accession>
<dbReference type="Gene3D" id="3.30.379.10">
    <property type="entry name" value="Chitobiase/beta-hexosaminidase domain 2-like"/>
    <property type="match status" value="1"/>
</dbReference>
<evidence type="ECO:0000256" key="8">
    <source>
        <dbReference type="PIRSR" id="PIRSR001093-1"/>
    </source>
</evidence>
<dbReference type="InterPro" id="IPR017853">
    <property type="entry name" value="GH"/>
</dbReference>
<feature type="domain" description="Beta-hexosaminidase eukaryotic type N-terminal" evidence="11">
    <location>
        <begin position="25"/>
        <end position="168"/>
    </location>
</feature>
<dbReference type="InterPro" id="IPR015883">
    <property type="entry name" value="Glyco_hydro_20_cat"/>
</dbReference>
<evidence type="ECO:0000256" key="2">
    <source>
        <dbReference type="ARBA" id="ARBA00006285"/>
    </source>
</evidence>
<dbReference type="Proteomes" id="UP001302126">
    <property type="component" value="Unassembled WGS sequence"/>
</dbReference>
<dbReference type="InterPro" id="IPR029019">
    <property type="entry name" value="HEX_eukaryotic_N"/>
</dbReference>
<sequence length="585" mass="65494">MFSRLFSCLSVFLATSILITPTTAIWPAPQSFTNGSSVLYLNQNIRVTYNGAFIPYTYGYVPSSFSSKEFVQAGVSRTLAGIFDSKFVPWILHKPGAKYEPNPLAEGLKWLKTLQIIQTSEDKPSAFKPLAGEVDESYNLTISVEGDVKLTAVSSIGVLRGLETFSQLFYQHSAGTFWYTPFAPVAIEDAPKFPHRGILMDTSRHFFPVEDILRTIDAMAMSKLNRLHVHVTDSQSWPLVIPALPEVSEKGAHHPSETYSPADIERIQKYGAYRGVEVYFEIDMPGHIGSVALSHPELIVAYNEQPYHWWCAQPPCGAFKLNNTAVDEFLETLFDDLFPRLVPYSAYFHTGGDELNKNDSMLDEGIRSNSSEVLQPLLQKFIDTQHSRVRDAKLTPVVWEEIPLEWNVTLGKDTVVQAWLGGDSVKKLTAKGHKVIDSNYNFWYLDCGRGQWLNWANGPAFQLGFPFNDWCGPTKSWRLVYSHDPTAGLTPEEAKLVLGGEVALWAETIDPINFDTIAWPRASVAGEVLWSGRTDASGQNRSQIEAAPRLNEFRERLVKKGVRASPITQAFCVQGEPWECEFAPA</sequence>
<dbReference type="PRINTS" id="PR00738">
    <property type="entry name" value="GLHYDRLASE20"/>
</dbReference>
<keyword evidence="5" id="KW-0325">Glycoprotein</keyword>
<feature type="chain" id="PRO_5042842724" description="Beta-hexosaminidase" evidence="9">
    <location>
        <begin position="25"/>
        <end position="585"/>
    </location>
</feature>
<dbReference type="Pfam" id="PF00728">
    <property type="entry name" value="Glyco_hydro_20"/>
    <property type="match status" value="1"/>
</dbReference>
<dbReference type="PIRSF" id="PIRSF001093">
    <property type="entry name" value="B-hxosamndse_ab_euk"/>
    <property type="match status" value="1"/>
</dbReference>
<name>A0AAN6WT67_9PEZI</name>
<dbReference type="FunFam" id="3.20.20.80:FF:000063">
    <property type="entry name" value="Beta-hexosaminidase"/>
    <property type="match status" value="1"/>
</dbReference>
<evidence type="ECO:0000256" key="5">
    <source>
        <dbReference type="ARBA" id="ARBA00023180"/>
    </source>
</evidence>
<evidence type="ECO:0000259" key="11">
    <source>
        <dbReference type="Pfam" id="PF14845"/>
    </source>
</evidence>
<dbReference type="PANTHER" id="PTHR22600">
    <property type="entry name" value="BETA-HEXOSAMINIDASE"/>
    <property type="match status" value="1"/>
</dbReference>
<evidence type="ECO:0000256" key="7">
    <source>
        <dbReference type="PIRNR" id="PIRNR001093"/>
    </source>
</evidence>